<dbReference type="InterPro" id="IPR024559">
    <property type="entry name" value="DUF3846"/>
</dbReference>
<dbReference type="HOGENOM" id="CLU_2012315_0_0_9"/>
<protein>
    <submittedName>
        <fullName evidence="2">DUF3846 protein</fullName>
    </submittedName>
</protein>
<gene>
    <name evidence="2" type="ORF">JF74_19200</name>
</gene>
<name>A0A0F4L7Z2_9LACO</name>
<organism evidence="2 3">
    <name type="scientific">Lactobacillus melliventris</name>
    <dbReference type="NCBI Taxonomy" id="1218507"/>
    <lineage>
        <taxon>Bacteria</taxon>
        <taxon>Bacillati</taxon>
        <taxon>Bacillota</taxon>
        <taxon>Bacilli</taxon>
        <taxon>Lactobacillales</taxon>
        <taxon>Lactobacillaceae</taxon>
        <taxon>Lactobacillus</taxon>
    </lineage>
</organism>
<dbReference type="Pfam" id="PF12957">
    <property type="entry name" value="DUF3846"/>
    <property type="match status" value="1"/>
</dbReference>
<comment type="caution">
    <text evidence="2">The sequence shown here is derived from an EMBL/GenBank/DDBJ whole genome shotgun (WGS) entry which is preliminary data.</text>
</comment>
<evidence type="ECO:0000313" key="3">
    <source>
        <dbReference type="Proteomes" id="UP000033531"/>
    </source>
</evidence>
<accession>A0A0F4L7Z2</accession>
<dbReference type="EMBL" id="JXLI01000019">
    <property type="protein sequence ID" value="KJY54740.1"/>
    <property type="molecule type" value="Genomic_DNA"/>
</dbReference>
<dbReference type="PATRIC" id="fig|1218507.3.peg.67"/>
<evidence type="ECO:0000259" key="1">
    <source>
        <dbReference type="Pfam" id="PF12957"/>
    </source>
</evidence>
<keyword evidence="2" id="KW-0614">Plasmid</keyword>
<dbReference type="AlphaFoldDB" id="A0A0F4L7Z2"/>
<dbReference type="OrthoDB" id="1667343at2"/>
<reference evidence="2 3" key="1">
    <citation type="submission" date="2015-01" db="EMBL/GenBank/DDBJ databases">
        <title>Comparative genomics of the lactic acid bacteria isolated from the honey bee gut.</title>
        <authorList>
            <person name="Ellegaard K.M."/>
            <person name="Tamarit D."/>
            <person name="Javelind E."/>
            <person name="Olofsson T."/>
            <person name="Andersson S.G."/>
            <person name="Vasquez A."/>
        </authorList>
    </citation>
    <scope>NUCLEOTIDE SEQUENCE [LARGE SCALE GENOMIC DNA]</scope>
    <source>
        <strain evidence="2 3">Hma8</strain>
        <plasmid evidence="2">pHma8p1</plasmid>
    </source>
</reference>
<geneLocation type="plasmid" evidence="2">
    <name>pHma8p1</name>
</geneLocation>
<dbReference type="RefSeq" id="WP_046325839.1">
    <property type="nucleotide sequence ID" value="NZ_JBHTMT010000007.1"/>
</dbReference>
<feature type="domain" description="DUF3846" evidence="1">
    <location>
        <begin position="7"/>
        <end position="107"/>
    </location>
</feature>
<sequence length="123" mass="14373">MKQISKIKVLIIDPEKGITEKVIDNNLRSFYREINCNYIDISSWSITGQDYDFIIDDEGLLKPNPMVSVISLNNKPIFFGRIILTRNCEGLQTSLTDKDIKKIKKHLENYFNYKVIQVDQLIF</sequence>
<proteinExistence type="predicted"/>
<dbReference type="Proteomes" id="UP000033531">
    <property type="component" value="Unassembled WGS sequence"/>
</dbReference>
<evidence type="ECO:0000313" key="2">
    <source>
        <dbReference type="EMBL" id="KJY54740.1"/>
    </source>
</evidence>